<proteinExistence type="predicted"/>
<dbReference type="OrthoDB" id="1120747at2"/>
<keyword evidence="3" id="KW-1185">Reference proteome</keyword>
<evidence type="ECO:0000256" key="1">
    <source>
        <dbReference type="SAM" id="Phobius"/>
    </source>
</evidence>
<reference evidence="2 3" key="1">
    <citation type="submission" date="2016-08" db="EMBL/GenBank/DDBJ databases">
        <authorList>
            <person name="Seilhamer J.J."/>
        </authorList>
    </citation>
    <scope>NUCLEOTIDE SEQUENCE [LARGE SCALE GENOMIC DNA]</scope>
    <source>
        <strain evidence="2 3">A37T2</strain>
    </source>
</reference>
<dbReference type="STRING" id="1335309.GA0116948_10798"/>
<sequence>MEENEFESFVRHHRHAFEEGGPDAKVWSALEKTFPAKPSGGIVRSMQHHWLKIAVVLVLLINVGVLIKMFVFDKPVASETVVNNNAVAPSAQDAQAYYASQIEQKLQAIRQFPQDQLGLDSAAQAELQLRNSTYEALQKELKANPGNERIHAALIQYYQLKVELLDRILDELQEKHPHTKNTIHYERTT</sequence>
<dbReference type="RefSeq" id="WP_089712330.1">
    <property type="nucleotide sequence ID" value="NZ_FMAR01000007.1"/>
</dbReference>
<name>A0A1C4E5M7_9BACT</name>
<gene>
    <name evidence="2" type="ORF">GA0116948_10798</name>
</gene>
<evidence type="ECO:0000313" key="3">
    <source>
        <dbReference type="Proteomes" id="UP000242818"/>
    </source>
</evidence>
<organism evidence="2 3">
    <name type="scientific">Chitinophaga costaii</name>
    <dbReference type="NCBI Taxonomy" id="1335309"/>
    <lineage>
        <taxon>Bacteria</taxon>
        <taxon>Pseudomonadati</taxon>
        <taxon>Bacteroidota</taxon>
        <taxon>Chitinophagia</taxon>
        <taxon>Chitinophagales</taxon>
        <taxon>Chitinophagaceae</taxon>
        <taxon>Chitinophaga</taxon>
    </lineage>
</organism>
<feature type="transmembrane region" description="Helical" evidence="1">
    <location>
        <begin position="50"/>
        <end position="71"/>
    </location>
</feature>
<keyword evidence="1" id="KW-0472">Membrane</keyword>
<keyword evidence="1" id="KW-1133">Transmembrane helix</keyword>
<dbReference type="AlphaFoldDB" id="A0A1C4E5M7"/>
<evidence type="ECO:0000313" key="2">
    <source>
        <dbReference type="EMBL" id="SCC38792.1"/>
    </source>
</evidence>
<accession>A0A1C4E5M7</accession>
<protein>
    <recommendedName>
        <fullName evidence="4">Anti-sigma factor</fullName>
    </recommendedName>
</protein>
<keyword evidence="1" id="KW-0812">Transmembrane</keyword>
<dbReference type="EMBL" id="FMAR01000007">
    <property type="protein sequence ID" value="SCC38792.1"/>
    <property type="molecule type" value="Genomic_DNA"/>
</dbReference>
<dbReference type="Proteomes" id="UP000242818">
    <property type="component" value="Unassembled WGS sequence"/>
</dbReference>
<evidence type="ECO:0008006" key="4">
    <source>
        <dbReference type="Google" id="ProtNLM"/>
    </source>
</evidence>